<comment type="caution">
    <text evidence="9">The sequence shown here is derived from an EMBL/GenBank/DDBJ whole genome shotgun (WGS) entry which is preliminary data.</text>
</comment>
<dbReference type="Pfam" id="PF12704">
    <property type="entry name" value="MacB_PCD"/>
    <property type="match status" value="1"/>
</dbReference>
<keyword evidence="5 6" id="KW-0472">Membrane</keyword>
<comment type="subcellular location">
    <subcellularLocation>
        <location evidence="1">Cell membrane</location>
        <topology evidence="1">Multi-pass membrane protein</topology>
    </subcellularLocation>
</comment>
<evidence type="ECO:0000313" key="9">
    <source>
        <dbReference type="EMBL" id="GAA0853107.1"/>
    </source>
</evidence>
<organism evidence="9 10">
    <name type="scientific">Aliiglaciecola litoralis</name>
    <dbReference type="NCBI Taxonomy" id="582857"/>
    <lineage>
        <taxon>Bacteria</taxon>
        <taxon>Pseudomonadati</taxon>
        <taxon>Pseudomonadota</taxon>
        <taxon>Gammaproteobacteria</taxon>
        <taxon>Alteromonadales</taxon>
        <taxon>Alteromonadaceae</taxon>
        <taxon>Aliiglaciecola</taxon>
    </lineage>
</organism>
<dbReference type="PANTHER" id="PTHR43738:SF2">
    <property type="entry name" value="ABC TRANSPORTER PERMEASE"/>
    <property type="match status" value="1"/>
</dbReference>
<evidence type="ECO:0000256" key="5">
    <source>
        <dbReference type="ARBA" id="ARBA00023136"/>
    </source>
</evidence>
<reference evidence="9 10" key="1">
    <citation type="journal article" date="2019" name="Int. J. Syst. Evol. Microbiol.">
        <title>The Global Catalogue of Microorganisms (GCM) 10K type strain sequencing project: providing services to taxonomists for standard genome sequencing and annotation.</title>
        <authorList>
            <consortium name="The Broad Institute Genomics Platform"/>
            <consortium name="The Broad Institute Genome Sequencing Center for Infectious Disease"/>
            <person name="Wu L."/>
            <person name="Ma J."/>
        </authorList>
    </citation>
    <scope>NUCLEOTIDE SEQUENCE [LARGE SCALE GENOMIC DNA]</scope>
    <source>
        <strain evidence="9 10">JCM 15896</strain>
    </source>
</reference>
<dbReference type="PANTHER" id="PTHR43738">
    <property type="entry name" value="ABC TRANSPORTER, MEMBRANE PROTEIN"/>
    <property type="match status" value="1"/>
</dbReference>
<evidence type="ECO:0000259" key="7">
    <source>
        <dbReference type="Pfam" id="PF02687"/>
    </source>
</evidence>
<feature type="transmembrane region" description="Helical" evidence="6">
    <location>
        <begin position="327"/>
        <end position="356"/>
    </location>
</feature>
<dbReference type="Proteomes" id="UP001500359">
    <property type="component" value="Unassembled WGS sequence"/>
</dbReference>
<dbReference type="InterPro" id="IPR025857">
    <property type="entry name" value="MacB_PCD"/>
</dbReference>
<dbReference type="InterPro" id="IPR003838">
    <property type="entry name" value="ABC3_permease_C"/>
</dbReference>
<protein>
    <submittedName>
        <fullName evidence="9">ABC transporter permease</fullName>
    </submittedName>
</protein>
<sequence>MLLKVALHSLANRKAAAWLTLLSIVVSVTLLIAVEHLRVQAKQSFGRTVSGVDLIVGAPTGATNLLLYSVFRMGNPTNSIRWQSYKALQNATSVDWAIPISLGDSYQGFRVMGTTIDYLEHFKYGSQQSLRLAQGKAFQSPFDAMLGADVAKQLGFKIGDKIVLSHGLGSVSFSHHDHAPFVVSGILAATGTPIDKTIHISLQGAEVAHMSQQQAEQVMHRVESGQDVDIEISAISAIFVGLKSKVHSLQMQSVVNRYQAEPLMAIIPGVALTELWELVGNLENILLVVSIMVLISSLLGLATMLLTSIRERKNEMAVLRAIGAKPWVIFVLIQAEAMLITVFASLIGVGLVWLGLMMGADLLAQEYGLFIDSNVFTIATWARVGLICCASFVLSAMPAISAYRHSLQQGLTAR</sequence>
<keyword evidence="2" id="KW-1003">Cell membrane</keyword>
<keyword evidence="3 6" id="KW-0812">Transmembrane</keyword>
<dbReference type="EMBL" id="BAAAFD010000001">
    <property type="protein sequence ID" value="GAA0853107.1"/>
    <property type="molecule type" value="Genomic_DNA"/>
</dbReference>
<name>A0ABN1LD22_9ALTE</name>
<accession>A0ABN1LD22</accession>
<evidence type="ECO:0000259" key="8">
    <source>
        <dbReference type="Pfam" id="PF12704"/>
    </source>
</evidence>
<evidence type="ECO:0000256" key="1">
    <source>
        <dbReference type="ARBA" id="ARBA00004651"/>
    </source>
</evidence>
<feature type="transmembrane region" description="Helical" evidence="6">
    <location>
        <begin position="15"/>
        <end position="34"/>
    </location>
</feature>
<evidence type="ECO:0000313" key="10">
    <source>
        <dbReference type="Proteomes" id="UP001500359"/>
    </source>
</evidence>
<evidence type="ECO:0000256" key="3">
    <source>
        <dbReference type="ARBA" id="ARBA00022692"/>
    </source>
</evidence>
<dbReference type="InterPro" id="IPR051125">
    <property type="entry name" value="ABC-4/HrtB_transporter"/>
</dbReference>
<feature type="domain" description="MacB-like periplasmic core" evidence="8">
    <location>
        <begin position="18"/>
        <end position="229"/>
    </location>
</feature>
<feature type="transmembrane region" description="Helical" evidence="6">
    <location>
        <begin position="285"/>
        <end position="306"/>
    </location>
</feature>
<evidence type="ECO:0000256" key="2">
    <source>
        <dbReference type="ARBA" id="ARBA00022475"/>
    </source>
</evidence>
<keyword evidence="4 6" id="KW-1133">Transmembrane helix</keyword>
<gene>
    <name evidence="9" type="ORF">GCM10009114_05050</name>
</gene>
<dbReference type="RefSeq" id="WP_343856195.1">
    <property type="nucleotide sequence ID" value="NZ_BAAAFD010000001.1"/>
</dbReference>
<feature type="transmembrane region" description="Helical" evidence="6">
    <location>
        <begin position="376"/>
        <end position="400"/>
    </location>
</feature>
<proteinExistence type="predicted"/>
<feature type="domain" description="ABC3 transporter permease C-terminal" evidence="7">
    <location>
        <begin position="288"/>
        <end position="406"/>
    </location>
</feature>
<keyword evidence="10" id="KW-1185">Reference proteome</keyword>
<evidence type="ECO:0000256" key="6">
    <source>
        <dbReference type="SAM" id="Phobius"/>
    </source>
</evidence>
<dbReference type="Pfam" id="PF02687">
    <property type="entry name" value="FtsX"/>
    <property type="match status" value="1"/>
</dbReference>
<evidence type="ECO:0000256" key="4">
    <source>
        <dbReference type="ARBA" id="ARBA00022989"/>
    </source>
</evidence>